<evidence type="ECO:0000256" key="1">
    <source>
        <dbReference type="SAM" id="SignalP"/>
    </source>
</evidence>
<organism evidence="3 4">
    <name type="scientific">Mycolicibacterium senegalense</name>
    <dbReference type="NCBI Taxonomy" id="1796"/>
    <lineage>
        <taxon>Bacteria</taxon>
        <taxon>Bacillati</taxon>
        <taxon>Actinomycetota</taxon>
        <taxon>Actinomycetes</taxon>
        <taxon>Mycobacteriales</taxon>
        <taxon>Mycobacteriaceae</taxon>
        <taxon>Mycolicibacterium</taxon>
    </lineage>
</organism>
<accession>A0A378W7R3</accession>
<dbReference type="InterPro" id="IPR025637">
    <property type="entry name" value="DUF4333"/>
</dbReference>
<sequence length="112" mass="11257">MKTASNVRMGVSAAVVVAAGLLGACSANVKFSNTSGVDKAKLAEVVKQKLEAQVGSKADSVVCEDDLPAKVGATQRCVLTAGGTKYGVTITANSVEGGEVKFGAKVDEEPLG</sequence>
<feature type="signal peptide" evidence="1">
    <location>
        <begin position="1"/>
        <end position="29"/>
    </location>
</feature>
<dbReference type="AlphaFoldDB" id="A0A378W7R3"/>
<dbReference type="Proteomes" id="UP000254945">
    <property type="component" value="Unassembled WGS sequence"/>
</dbReference>
<dbReference type="EMBL" id="UGQQ01000002">
    <property type="protein sequence ID" value="SUA28839.1"/>
    <property type="molecule type" value="Genomic_DNA"/>
</dbReference>
<evidence type="ECO:0000259" key="2">
    <source>
        <dbReference type="Pfam" id="PF14230"/>
    </source>
</evidence>
<evidence type="ECO:0000313" key="3">
    <source>
        <dbReference type="EMBL" id="SUA28839.1"/>
    </source>
</evidence>
<name>A0A378W7R3_9MYCO</name>
<feature type="chain" id="PRO_5043165347" description="DUF4333 domain-containing protein" evidence="1">
    <location>
        <begin position="30"/>
        <end position="112"/>
    </location>
</feature>
<proteinExistence type="predicted"/>
<reference evidence="3 4" key="1">
    <citation type="submission" date="2018-06" db="EMBL/GenBank/DDBJ databases">
        <authorList>
            <consortium name="Pathogen Informatics"/>
            <person name="Doyle S."/>
        </authorList>
    </citation>
    <scope>NUCLEOTIDE SEQUENCE [LARGE SCALE GENOMIC DNA]</scope>
    <source>
        <strain evidence="3 4">NCTC4524</strain>
    </source>
</reference>
<feature type="domain" description="DUF4333" evidence="2">
    <location>
        <begin position="21"/>
        <end position="97"/>
    </location>
</feature>
<dbReference type="Pfam" id="PF14230">
    <property type="entry name" value="DUF4333"/>
    <property type="match status" value="1"/>
</dbReference>
<dbReference type="PROSITE" id="PS51257">
    <property type="entry name" value="PROKAR_LIPOPROTEIN"/>
    <property type="match status" value="1"/>
</dbReference>
<dbReference type="RefSeq" id="WP_230983427.1">
    <property type="nucleotide sequence ID" value="NZ_CP081000.1"/>
</dbReference>
<gene>
    <name evidence="3" type="ORF">NCTC4524_04822</name>
</gene>
<keyword evidence="1" id="KW-0732">Signal</keyword>
<protein>
    <recommendedName>
        <fullName evidence="2">DUF4333 domain-containing protein</fullName>
    </recommendedName>
</protein>
<evidence type="ECO:0000313" key="4">
    <source>
        <dbReference type="Proteomes" id="UP000254945"/>
    </source>
</evidence>